<evidence type="ECO:0000256" key="1">
    <source>
        <dbReference type="ARBA" id="ARBA00005495"/>
    </source>
</evidence>
<dbReference type="PROSITE" id="PS51891">
    <property type="entry name" value="CENP_V_GFA"/>
    <property type="match status" value="1"/>
</dbReference>
<keyword evidence="2" id="KW-0479">Metal-binding</keyword>
<gene>
    <name evidence="6" type="ORF">AVDCRST_MAG81-811</name>
</gene>
<sequence length="60" mass="6389">MKTTEISCLCGAVKVQLMGEPITQFYCHCDDCQAMSGGAYIGISIYPLDAVAVTQGELIT</sequence>
<protein>
    <recommendedName>
        <fullName evidence="5">CENP-V/GFA domain-containing protein</fullName>
    </recommendedName>
</protein>
<evidence type="ECO:0000256" key="2">
    <source>
        <dbReference type="ARBA" id="ARBA00022723"/>
    </source>
</evidence>
<dbReference type="GO" id="GO:0016846">
    <property type="term" value="F:carbon-sulfur lyase activity"/>
    <property type="evidence" value="ECO:0007669"/>
    <property type="project" value="InterPro"/>
</dbReference>
<evidence type="ECO:0000313" key="6">
    <source>
        <dbReference type="EMBL" id="CAA9563055.1"/>
    </source>
</evidence>
<reference evidence="6" key="1">
    <citation type="submission" date="2020-02" db="EMBL/GenBank/DDBJ databases">
        <authorList>
            <person name="Meier V. D."/>
        </authorList>
    </citation>
    <scope>NUCLEOTIDE SEQUENCE</scope>
    <source>
        <strain evidence="6">AVDCRST_MAG81</strain>
    </source>
</reference>
<dbReference type="InterPro" id="IPR006913">
    <property type="entry name" value="CENP-V/GFA"/>
</dbReference>
<dbReference type="PANTHER" id="PTHR33337:SF40">
    <property type="entry name" value="CENP-V_GFA DOMAIN-CONTAINING PROTEIN-RELATED"/>
    <property type="match status" value="1"/>
</dbReference>
<feature type="domain" description="CENP-V/GFA" evidence="5">
    <location>
        <begin position="3"/>
        <end position="60"/>
    </location>
</feature>
<evidence type="ECO:0000256" key="3">
    <source>
        <dbReference type="ARBA" id="ARBA00022833"/>
    </source>
</evidence>
<dbReference type="GO" id="GO:0046872">
    <property type="term" value="F:metal ion binding"/>
    <property type="evidence" value="ECO:0007669"/>
    <property type="project" value="UniProtKB-KW"/>
</dbReference>
<dbReference type="PANTHER" id="PTHR33337">
    <property type="entry name" value="GFA DOMAIN-CONTAINING PROTEIN"/>
    <property type="match status" value="1"/>
</dbReference>
<keyword evidence="4" id="KW-0456">Lyase</keyword>
<accession>A0A6J4UZW6</accession>
<proteinExistence type="inferred from homology"/>
<keyword evidence="3" id="KW-0862">Zinc</keyword>
<organism evidence="6">
    <name type="scientific">uncultured Synechococcales cyanobacterium</name>
    <dbReference type="NCBI Taxonomy" id="1936017"/>
    <lineage>
        <taxon>Bacteria</taxon>
        <taxon>Bacillati</taxon>
        <taxon>Cyanobacteriota</taxon>
        <taxon>Cyanophyceae</taxon>
        <taxon>Synechococcales</taxon>
        <taxon>environmental samples</taxon>
    </lineage>
</organism>
<evidence type="ECO:0000256" key="4">
    <source>
        <dbReference type="ARBA" id="ARBA00023239"/>
    </source>
</evidence>
<dbReference type="InterPro" id="IPR011057">
    <property type="entry name" value="Mss4-like_sf"/>
</dbReference>
<comment type="similarity">
    <text evidence="1">Belongs to the Gfa family.</text>
</comment>
<dbReference type="Gene3D" id="3.90.1590.10">
    <property type="entry name" value="glutathione-dependent formaldehyde- activating enzyme (gfa)"/>
    <property type="match status" value="1"/>
</dbReference>
<dbReference type="AlphaFoldDB" id="A0A6J4UZW6"/>
<dbReference type="SUPFAM" id="SSF51316">
    <property type="entry name" value="Mss4-like"/>
    <property type="match status" value="1"/>
</dbReference>
<evidence type="ECO:0000259" key="5">
    <source>
        <dbReference type="PROSITE" id="PS51891"/>
    </source>
</evidence>
<dbReference type="EMBL" id="CADCWO010000050">
    <property type="protein sequence ID" value="CAA9563055.1"/>
    <property type="molecule type" value="Genomic_DNA"/>
</dbReference>
<name>A0A6J4UZW6_9CYAN</name>
<dbReference type="Pfam" id="PF04828">
    <property type="entry name" value="GFA"/>
    <property type="match status" value="1"/>
</dbReference>